<dbReference type="Pfam" id="PF00571">
    <property type="entry name" value="CBS"/>
    <property type="match status" value="2"/>
</dbReference>
<comment type="caution">
    <text evidence="4">The sequence shown here is derived from an EMBL/GenBank/DDBJ whole genome shotgun (WGS) entry which is preliminary data.</text>
</comment>
<dbReference type="SUPFAM" id="SSF55804">
    <property type="entry name" value="Phoshotransferase/anion transport protein"/>
    <property type="match status" value="1"/>
</dbReference>
<protein>
    <submittedName>
        <fullName evidence="4">CBS domain protein</fullName>
    </submittedName>
</protein>
<dbReference type="EMBL" id="LRPX01000083">
    <property type="protein sequence ID" value="KXA13172.1"/>
    <property type="molecule type" value="Genomic_DNA"/>
</dbReference>
<sequence length="309" mass="35348">MKFASYLHPQLIFMDIQKETKQEVIQEMIHRVAAKDSTVREKENIIEEMVLKRENEISTCIGEGVAIPHARIENFGDFVVAIAILEKPILGEIGASNKFDEVNVVFLIISDVLKNKNILKVMSAISKIVMKNPMVFDKIKTEKNPSKIIDYIEETGIEISHKIVAEDVLSPDIIPVHPEDTLENVAKRFILEQKTGLPVVDSDGTFLGEITERELIDYGMPDYLSLMGDLNFLTVGEPFEEYLIHEQTTSIENLYRKDKKMIKIDRKTPIMEICFIMVYKGINRLYVIDDGKYCGMITRSDIIKKVLHI</sequence>
<dbReference type="PROSITE" id="PS00372">
    <property type="entry name" value="PTS_EIIA_TYPE_2_HIS"/>
    <property type="match status" value="1"/>
</dbReference>
<dbReference type="PROSITE" id="PS51094">
    <property type="entry name" value="PTS_EIIA_TYPE_2"/>
    <property type="match status" value="1"/>
</dbReference>
<feature type="domain" description="CBS" evidence="3">
    <location>
        <begin position="255"/>
        <end position="309"/>
    </location>
</feature>
<gene>
    <name evidence="4" type="ORF">HMPREF3206_01630</name>
</gene>
<dbReference type="Proteomes" id="UP000070617">
    <property type="component" value="Unassembled WGS sequence"/>
</dbReference>
<evidence type="ECO:0000313" key="5">
    <source>
        <dbReference type="Proteomes" id="UP000070617"/>
    </source>
</evidence>
<dbReference type="Gene3D" id="3.40.930.10">
    <property type="entry name" value="Mannitol-specific EII, Chain A"/>
    <property type="match status" value="1"/>
</dbReference>
<dbReference type="InterPro" id="IPR016152">
    <property type="entry name" value="PTrfase/Anion_transptr"/>
</dbReference>
<dbReference type="InterPro" id="IPR051541">
    <property type="entry name" value="PTS_SugarTrans_NitroReg"/>
</dbReference>
<dbReference type="SUPFAM" id="SSF54631">
    <property type="entry name" value="CBS-domain pair"/>
    <property type="match status" value="1"/>
</dbReference>
<dbReference type="InterPro" id="IPR046342">
    <property type="entry name" value="CBS_dom_sf"/>
</dbReference>
<dbReference type="InterPro" id="IPR002178">
    <property type="entry name" value="PTS_EIIA_type-2_dom"/>
</dbReference>
<reference evidence="5" key="1">
    <citation type="submission" date="2016-01" db="EMBL/GenBank/DDBJ databases">
        <authorList>
            <person name="Mitreva M."/>
            <person name="Pepin K.H."/>
            <person name="Mihindukulasuriya K.A."/>
            <person name="Fulton R."/>
            <person name="Fronick C."/>
            <person name="O'Laughlin M."/>
            <person name="Miner T."/>
            <person name="Herter B."/>
            <person name="Rosa B.A."/>
            <person name="Cordes M."/>
            <person name="Tomlinson C."/>
            <person name="Wollam A."/>
            <person name="Palsikar V.B."/>
            <person name="Mardis E.R."/>
            <person name="Wilson R.K."/>
        </authorList>
    </citation>
    <scope>NUCLEOTIDE SEQUENCE [LARGE SCALE GENOMIC DNA]</scope>
    <source>
        <strain evidence="5">CMW8396</strain>
    </source>
</reference>
<evidence type="ECO:0000259" key="2">
    <source>
        <dbReference type="PROSITE" id="PS51094"/>
    </source>
</evidence>
<dbReference type="PANTHER" id="PTHR47738:SF1">
    <property type="entry name" value="NITROGEN REGULATORY PROTEIN"/>
    <property type="match status" value="1"/>
</dbReference>
<dbReference type="STRING" id="134605.HMPREF3206_01630"/>
<name>A0A133NA69_9FUSO</name>
<proteinExistence type="predicted"/>
<dbReference type="PROSITE" id="PS51371">
    <property type="entry name" value="CBS"/>
    <property type="match status" value="2"/>
</dbReference>
<evidence type="ECO:0000259" key="3">
    <source>
        <dbReference type="PROSITE" id="PS51371"/>
    </source>
</evidence>
<evidence type="ECO:0000256" key="1">
    <source>
        <dbReference type="PROSITE-ProRule" id="PRU00703"/>
    </source>
</evidence>
<dbReference type="Gene3D" id="3.10.580.10">
    <property type="entry name" value="CBS-domain"/>
    <property type="match status" value="1"/>
</dbReference>
<dbReference type="GO" id="GO:0030295">
    <property type="term" value="F:protein kinase activator activity"/>
    <property type="evidence" value="ECO:0007669"/>
    <property type="project" value="TreeGrafter"/>
</dbReference>
<accession>A0A133NA69</accession>
<feature type="domain" description="CBS" evidence="3">
    <location>
        <begin position="169"/>
        <end position="226"/>
    </location>
</feature>
<dbReference type="SMART" id="SM00116">
    <property type="entry name" value="CBS"/>
    <property type="match status" value="2"/>
</dbReference>
<evidence type="ECO:0000313" key="4">
    <source>
        <dbReference type="EMBL" id="KXA13172.1"/>
    </source>
</evidence>
<keyword evidence="1" id="KW-0129">CBS domain</keyword>
<organism evidence="4 5">
    <name type="scientific">Fusobacterium equinum</name>
    <dbReference type="NCBI Taxonomy" id="134605"/>
    <lineage>
        <taxon>Bacteria</taxon>
        <taxon>Fusobacteriati</taxon>
        <taxon>Fusobacteriota</taxon>
        <taxon>Fusobacteriia</taxon>
        <taxon>Fusobacteriales</taxon>
        <taxon>Fusobacteriaceae</taxon>
        <taxon>Fusobacterium</taxon>
    </lineage>
</organism>
<dbReference type="RefSeq" id="WP_060793900.1">
    <property type="nucleotide sequence ID" value="NZ_KQ956568.1"/>
</dbReference>
<feature type="domain" description="PTS EIIA type-2" evidence="2">
    <location>
        <begin position="5"/>
        <end position="155"/>
    </location>
</feature>
<dbReference type="PANTHER" id="PTHR47738">
    <property type="entry name" value="PTS SYSTEM FRUCTOSE-LIKE EIIA COMPONENT-RELATED"/>
    <property type="match status" value="1"/>
</dbReference>
<keyword evidence="5" id="KW-1185">Reference proteome</keyword>
<dbReference type="AlphaFoldDB" id="A0A133NA69"/>
<dbReference type="InterPro" id="IPR000644">
    <property type="entry name" value="CBS_dom"/>
</dbReference>
<dbReference type="PATRIC" id="fig|134605.3.peg.1609"/>
<dbReference type="Pfam" id="PF00359">
    <property type="entry name" value="PTS_EIIA_2"/>
    <property type="match status" value="1"/>
</dbReference>